<accession>A0A4Q1C4L1</accession>
<gene>
    <name evidence="7" type="ORF">ESB00_16620</name>
</gene>
<evidence type="ECO:0000259" key="6">
    <source>
        <dbReference type="Pfam" id="PF06271"/>
    </source>
</evidence>
<protein>
    <submittedName>
        <fullName evidence="7">RDD family protein</fullName>
    </submittedName>
</protein>
<evidence type="ECO:0000256" key="3">
    <source>
        <dbReference type="ARBA" id="ARBA00022989"/>
    </source>
</evidence>
<evidence type="ECO:0000256" key="2">
    <source>
        <dbReference type="ARBA" id="ARBA00022692"/>
    </source>
</evidence>
<evidence type="ECO:0000256" key="4">
    <source>
        <dbReference type="ARBA" id="ARBA00023136"/>
    </source>
</evidence>
<evidence type="ECO:0000256" key="5">
    <source>
        <dbReference type="SAM" id="Phobius"/>
    </source>
</evidence>
<keyword evidence="3 5" id="KW-1133">Transmembrane helix</keyword>
<dbReference type="EMBL" id="SDHX01000002">
    <property type="protein sequence ID" value="RXK53320.1"/>
    <property type="molecule type" value="Genomic_DNA"/>
</dbReference>
<dbReference type="Proteomes" id="UP000290218">
    <property type="component" value="Unassembled WGS sequence"/>
</dbReference>
<dbReference type="AlphaFoldDB" id="A0A4Q1C4L1"/>
<dbReference type="GO" id="GO:0016020">
    <property type="term" value="C:membrane"/>
    <property type="evidence" value="ECO:0007669"/>
    <property type="project" value="UniProtKB-SubCell"/>
</dbReference>
<keyword evidence="2 5" id="KW-0812">Transmembrane</keyword>
<reference evidence="7 8" key="1">
    <citation type="submission" date="2019-01" db="EMBL/GenBank/DDBJ databases">
        <title>Lacunisphaera sp. strain TWA-58.</title>
        <authorList>
            <person name="Chen W.-M."/>
        </authorList>
    </citation>
    <scope>NUCLEOTIDE SEQUENCE [LARGE SCALE GENOMIC DNA]</scope>
    <source>
        <strain evidence="7 8">TWA-58</strain>
    </source>
</reference>
<sequence length="272" mass="29507">MRSGSRDTLWVRTPEGVSFSFHLATPVTRLAAWAIDKATVMAAWSVVSSLIALLGIFSEDLARGIMLVGFFVVSTGYGIALEWRWEGQTLGKRVMHLRVMDERGLPLRFSQVVVRNCLRAVDALPVAYLVGGVAALLGRKSQRLGDVAAATIVVHEAPVQTAGLAGLEVSKYNSLRGQQHVAARLRTVTPPALANAARQALLRREEFEPEARLALFRDLAGHFRRVAHLPPELEEGISDEQFVRNVVEVLFVSAPSQTKVTGRGGEPAAPAA</sequence>
<feature type="transmembrane region" description="Helical" evidence="5">
    <location>
        <begin position="64"/>
        <end position="83"/>
    </location>
</feature>
<comment type="caution">
    <text evidence="7">The sequence shown here is derived from an EMBL/GenBank/DDBJ whole genome shotgun (WGS) entry which is preliminary data.</text>
</comment>
<dbReference type="InterPro" id="IPR010432">
    <property type="entry name" value="RDD"/>
</dbReference>
<organism evidence="7 8">
    <name type="scientific">Oleiharenicola lentus</name>
    <dbReference type="NCBI Taxonomy" id="2508720"/>
    <lineage>
        <taxon>Bacteria</taxon>
        <taxon>Pseudomonadati</taxon>
        <taxon>Verrucomicrobiota</taxon>
        <taxon>Opitutia</taxon>
        <taxon>Opitutales</taxon>
        <taxon>Opitutaceae</taxon>
        <taxon>Oleiharenicola</taxon>
    </lineage>
</organism>
<evidence type="ECO:0000313" key="7">
    <source>
        <dbReference type="EMBL" id="RXK53320.1"/>
    </source>
</evidence>
<feature type="transmembrane region" description="Helical" evidence="5">
    <location>
        <begin position="38"/>
        <end position="58"/>
    </location>
</feature>
<comment type="subcellular location">
    <subcellularLocation>
        <location evidence="1">Membrane</location>
        <topology evidence="1">Multi-pass membrane protein</topology>
    </subcellularLocation>
</comment>
<dbReference type="OrthoDB" id="9787732at2"/>
<keyword evidence="4 5" id="KW-0472">Membrane</keyword>
<feature type="domain" description="RDD" evidence="6">
    <location>
        <begin position="24"/>
        <end position="149"/>
    </location>
</feature>
<keyword evidence="8" id="KW-1185">Reference proteome</keyword>
<dbReference type="Pfam" id="PF06271">
    <property type="entry name" value="RDD"/>
    <property type="match status" value="1"/>
</dbReference>
<evidence type="ECO:0000313" key="8">
    <source>
        <dbReference type="Proteomes" id="UP000290218"/>
    </source>
</evidence>
<dbReference type="PANTHER" id="PTHR38480">
    <property type="entry name" value="SLR0254 PROTEIN"/>
    <property type="match status" value="1"/>
</dbReference>
<dbReference type="PANTHER" id="PTHR38480:SF1">
    <property type="entry name" value="SLR0254 PROTEIN"/>
    <property type="match status" value="1"/>
</dbReference>
<evidence type="ECO:0000256" key="1">
    <source>
        <dbReference type="ARBA" id="ARBA00004141"/>
    </source>
</evidence>
<name>A0A4Q1C4L1_9BACT</name>
<proteinExistence type="predicted"/>